<dbReference type="InterPro" id="IPR013328">
    <property type="entry name" value="6PGD_dom2"/>
</dbReference>
<dbReference type="PANTHER" id="PTHR21708">
    <property type="entry name" value="PROBABLE 2-DEHYDROPANTOATE 2-REDUCTASE"/>
    <property type="match status" value="1"/>
</dbReference>
<dbReference type="GO" id="GO:0008677">
    <property type="term" value="F:2-dehydropantoate 2-reductase activity"/>
    <property type="evidence" value="ECO:0007669"/>
    <property type="project" value="UniProtKB-EC"/>
</dbReference>
<comment type="similarity">
    <text evidence="1 4">Belongs to the ketopantoate reductase family.</text>
</comment>
<name>A0ABU7NJI4_9ACTN</name>
<dbReference type="EC" id="1.1.1.169" evidence="4"/>
<dbReference type="InterPro" id="IPR036291">
    <property type="entry name" value="NAD(P)-bd_dom_sf"/>
</dbReference>
<evidence type="ECO:0000313" key="7">
    <source>
        <dbReference type="EMBL" id="MEE4419023.1"/>
    </source>
</evidence>
<dbReference type="Pfam" id="PF02558">
    <property type="entry name" value="ApbA"/>
    <property type="match status" value="1"/>
</dbReference>
<dbReference type="Gene3D" id="3.40.50.720">
    <property type="entry name" value="NAD(P)-binding Rossmann-like Domain"/>
    <property type="match status" value="1"/>
</dbReference>
<evidence type="ECO:0000259" key="5">
    <source>
        <dbReference type="Pfam" id="PF02558"/>
    </source>
</evidence>
<evidence type="ECO:0000313" key="8">
    <source>
        <dbReference type="Proteomes" id="UP001307760"/>
    </source>
</evidence>
<organism evidence="7 8">
    <name type="scientific">Streptomyces bugieae</name>
    <dbReference type="NCBI Taxonomy" id="3098223"/>
    <lineage>
        <taxon>Bacteria</taxon>
        <taxon>Bacillati</taxon>
        <taxon>Actinomycetota</taxon>
        <taxon>Actinomycetes</taxon>
        <taxon>Kitasatosporales</taxon>
        <taxon>Streptomycetaceae</taxon>
        <taxon>Streptomyces</taxon>
    </lineage>
</organism>
<evidence type="ECO:0000256" key="4">
    <source>
        <dbReference type="RuleBase" id="RU362068"/>
    </source>
</evidence>
<dbReference type="Proteomes" id="UP001307760">
    <property type="component" value="Unassembled WGS sequence"/>
</dbReference>
<comment type="function">
    <text evidence="4">Catalyzes the NADPH-dependent reduction of ketopantoate into pantoic acid.</text>
</comment>
<protein>
    <recommendedName>
        <fullName evidence="4">2-dehydropantoate 2-reductase</fullName>
        <ecNumber evidence="4">1.1.1.169</ecNumber>
    </recommendedName>
    <alternativeName>
        <fullName evidence="4">Ketopantoate reductase</fullName>
    </alternativeName>
</protein>
<dbReference type="SUPFAM" id="SSF48179">
    <property type="entry name" value="6-phosphogluconate dehydrogenase C-terminal domain-like"/>
    <property type="match status" value="1"/>
</dbReference>
<comment type="caution">
    <text evidence="7">The sequence shown here is derived from an EMBL/GenBank/DDBJ whole genome shotgun (WGS) entry which is preliminary data.</text>
</comment>
<dbReference type="InterPro" id="IPR008927">
    <property type="entry name" value="6-PGluconate_DH-like_C_sf"/>
</dbReference>
<dbReference type="Pfam" id="PF08546">
    <property type="entry name" value="ApbA_C"/>
    <property type="match status" value="1"/>
</dbReference>
<keyword evidence="3 4" id="KW-0560">Oxidoreductase</keyword>
<evidence type="ECO:0000259" key="6">
    <source>
        <dbReference type="Pfam" id="PF08546"/>
    </source>
</evidence>
<dbReference type="InterPro" id="IPR013752">
    <property type="entry name" value="KPA_reductase"/>
</dbReference>
<dbReference type="EMBL" id="JAZBJP010000002">
    <property type="protein sequence ID" value="MEE4419023.1"/>
    <property type="molecule type" value="Genomic_DNA"/>
</dbReference>
<dbReference type="InterPro" id="IPR013332">
    <property type="entry name" value="KPR_N"/>
</dbReference>
<dbReference type="PANTHER" id="PTHR21708:SF26">
    <property type="entry name" value="2-DEHYDROPANTOATE 2-REDUCTASE"/>
    <property type="match status" value="1"/>
</dbReference>
<reference evidence="7 8" key="1">
    <citation type="submission" date="2023-12" db="EMBL/GenBank/DDBJ databases">
        <title>30 novel species of actinomycetes from the DSMZ collection.</title>
        <authorList>
            <person name="Nouioui I."/>
        </authorList>
    </citation>
    <scope>NUCLEOTIDE SEQUENCE [LARGE SCALE GENOMIC DNA]</scope>
    <source>
        <strain evidence="7 8">DSM 41528</strain>
    </source>
</reference>
<dbReference type="RefSeq" id="WP_330820897.1">
    <property type="nucleotide sequence ID" value="NZ_JAZBJP010000002.1"/>
</dbReference>
<evidence type="ECO:0000256" key="1">
    <source>
        <dbReference type="ARBA" id="ARBA00007870"/>
    </source>
</evidence>
<keyword evidence="8" id="KW-1185">Reference proteome</keyword>
<dbReference type="NCBIfam" id="TIGR00745">
    <property type="entry name" value="apbA_panE"/>
    <property type="match status" value="1"/>
</dbReference>
<keyword evidence="2 4" id="KW-0521">NADP</keyword>
<evidence type="ECO:0000256" key="3">
    <source>
        <dbReference type="ARBA" id="ARBA00023002"/>
    </source>
</evidence>
<sequence length="311" mass="32535">MSTSNPRVAVLGPGGVGGLIGALLARAGHRVRCLAGERTAATLRRDGLRVESTQYGHFTAAVEADTCLREPVDAVFVTVKQTALDEALGRVPADILGDALVVPLLNGLDHLPVLRRRYPAARVVAGTIKVEATRTAPGHIVHTSPFARLELAAPPAGFAAPPAGFAAPLDRLADCLRQAGLGVTLRTDETAMIWDKLAFLAPFALLTTRYRADLGAVRSERRPELVAVLDEITAVARAAGAPMTVDTLLSFFDGAPQTMKSSMQRDAEAGRPLELDAIGGAVLRAGAAHGVETPTLARLVAEVARTAIEAA</sequence>
<gene>
    <name evidence="7" type="ORF">V2J85_06615</name>
</gene>
<proteinExistence type="inferred from homology"/>
<dbReference type="InterPro" id="IPR051402">
    <property type="entry name" value="KPR-Related"/>
</dbReference>
<accession>A0ABU7NJI4</accession>
<dbReference type="InterPro" id="IPR003710">
    <property type="entry name" value="ApbA"/>
</dbReference>
<keyword evidence="4" id="KW-0566">Pantothenate biosynthesis</keyword>
<dbReference type="Gene3D" id="1.10.1040.10">
    <property type="entry name" value="N-(1-d-carboxylethyl)-l-norvaline Dehydrogenase, domain 2"/>
    <property type="match status" value="1"/>
</dbReference>
<feature type="domain" description="Ketopantoate reductase N-terminal" evidence="5">
    <location>
        <begin position="8"/>
        <end position="146"/>
    </location>
</feature>
<feature type="domain" description="Ketopantoate reductase C-terminal" evidence="6">
    <location>
        <begin position="191"/>
        <end position="303"/>
    </location>
</feature>
<dbReference type="SUPFAM" id="SSF51735">
    <property type="entry name" value="NAD(P)-binding Rossmann-fold domains"/>
    <property type="match status" value="1"/>
</dbReference>
<comment type="pathway">
    <text evidence="4">Cofactor biosynthesis; (R)-pantothenate biosynthesis; (R)-pantoate from 3-methyl-2-oxobutanoate: step 2/2.</text>
</comment>
<comment type="catalytic activity">
    <reaction evidence="4">
        <text>(R)-pantoate + NADP(+) = 2-dehydropantoate + NADPH + H(+)</text>
        <dbReference type="Rhea" id="RHEA:16233"/>
        <dbReference type="ChEBI" id="CHEBI:11561"/>
        <dbReference type="ChEBI" id="CHEBI:15378"/>
        <dbReference type="ChEBI" id="CHEBI:15980"/>
        <dbReference type="ChEBI" id="CHEBI:57783"/>
        <dbReference type="ChEBI" id="CHEBI:58349"/>
        <dbReference type="EC" id="1.1.1.169"/>
    </reaction>
</comment>
<evidence type="ECO:0000256" key="2">
    <source>
        <dbReference type="ARBA" id="ARBA00022857"/>
    </source>
</evidence>